<evidence type="ECO:0000313" key="7">
    <source>
        <dbReference type="Proteomes" id="UP000610760"/>
    </source>
</evidence>
<feature type="domain" description="Response regulatory" evidence="4">
    <location>
        <begin position="3"/>
        <end position="119"/>
    </location>
</feature>
<proteinExistence type="predicted"/>
<dbReference type="GO" id="GO:0003677">
    <property type="term" value="F:DNA binding"/>
    <property type="evidence" value="ECO:0007669"/>
    <property type="project" value="InterPro"/>
</dbReference>
<evidence type="ECO:0000256" key="3">
    <source>
        <dbReference type="PROSITE-ProRule" id="PRU00169"/>
    </source>
</evidence>
<dbReference type="SMART" id="SM00448">
    <property type="entry name" value="REC"/>
    <property type="match status" value="1"/>
</dbReference>
<dbReference type="GO" id="GO:0000156">
    <property type="term" value="F:phosphorelay response regulator activity"/>
    <property type="evidence" value="ECO:0007669"/>
    <property type="project" value="InterPro"/>
</dbReference>
<keyword evidence="3" id="KW-0597">Phosphoprotein</keyword>
<sequence length="239" mass="27799">MLKLAICDDDPKVVTQIRNIADQYFKDTQITSAVEIYQDGSQMLNKAGGSDIFFLDIEMPGMSGIQIAQELRASNKRAKIIFVTGYEEYQSAAFQLHAFSYLIKPFTADDIKRQLEDAIDYLHNDQETPEIFLHTVDGDVRLVPEQIIFVEYKNRKVEIHTTESKYVAVYTMKQMTELLEKFPFVSSHQNFLVNLMHVRRFTCMNVTLANGVELPMSQKRSADFRRRYQQFLYSTFFVL</sequence>
<dbReference type="InterPro" id="IPR011006">
    <property type="entry name" value="CheY-like_superfamily"/>
</dbReference>
<feature type="modified residue" description="4-aspartylphosphate" evidence="3">
    <location>
        <position position="56"/>
    </location>
</feature>
<dbReference type="PANTHER" id="PTHR37299">
    <property type="entry name" value="TRANSCRIPTIONAL REGULATOR-RELATED"/>
    <property type="match status" value="1"/>
</dbReference>
<dbReference type="RefSeq" id="WP_249296075.1">
    <property type="nucleotide sequence ID" value="NZ_JACRSV010000004.1"/>
</dbReference>
<dbReference type="Gene3D" id="2.40.50.1020">
    <property type="entry name" value="LytTr DNA-binding domain"/>
    <property type="match status" value="1"/>
</dbReference>
<gene>
    <name evidence="6" type="ORF">H8710_12010</name>
</gene>
<organism evidence="6 7">
    <name type="scientific">Fumia xinanensis</name>
    <dbReference type="NCBI Taxonomy" id="2763659"/>
    <lineage>
        <taxon>Bacteria</taxon>
        <taxon>Bacillati</taxon>
        <taxon>Bacillota</taxon>
        <taxon>Clostridia</taxon>
        <taxon>Eubacteriales</taxon>
        <taxon>Oscillospiraceae</taxon>
        <taxon>Fumia</taxon>
    </lineage>
</organism>
<dbReference type="InterPro" id="IPR007492">
    <property type="entry name" value="LytTR_DNA-bd_dom"/>
</dbReference>
<protein>
    <recommendedName>
        <fullName evidence="1">Stage 0 sporulation protein A homolog</fullName>
    </recommendedName>
</protein>
<dbReference type="InterPro" id="IPR001789">
    <property type="entry name" value="Sig_transdc_resp-reg_receiver"/>
</dbReference>
<evidence type="ECO:0000313" key="6">
    <source>
        <dbReference type="EMBL" id="MBC8560789.1"/>
    </source>
</evidence>
<dbReference type="Proteomes" id="UP000610760">
    <property type="component" value="Unassembled WGS sequence"/>
</dbReference>
<evidence type="ECO:0000259" key="4">
    <source>
        <dbReference type="PROSITE" id="PS50110"/>
    </source>
</evidence>
<evidence type="ECO:0000256" key="1">
    <source>
        <dbReference type="ARBA" id="ARBA00018672"/>
    </source>
</evidence>
<dbReference type="SMART" id="SM00850">
    <property type="entry name" value="LytTR"/>
    <property type="match status" value="1"/>
</dbReference>
<evidence type="ECO:0000259" key="5">
    <source>
        <dbReference type="PROSITE" id="PS50930"/>
    </source>
</evidence>
<reference evidence="6" key="1">
    <citation type="submission" date="2020-08" db="EMBL/GenBank/DDBJ databases">
        <title>Genome public.</title>
        <authorList>
            <person name="Liu C."/>
            <person name="Sun Q."/>
        </authorList>
    </citation>
    <scope>NUCLEOTIDE SEQUENCE</scope>
    <source>
        <strain evidence="6">NSJ-33</strain>
    </source>
</reference>
<dbReference type="SUPFAM" id="SSF52172">
    <property type="entry name" value="CheY-like"/>
    <property type="match status" value="1"/>
</dbReference>
<dbReference type="PROSITE" id="PS50110">
    <property type="entry name" value="RESPONSE_REGULATORY"/>
    <property type="match status" value="1"/>
</dbReference>
<accession>A0A926I8A8</accession>
<feature type="domain" description="HTH LytTR-type" evidence="5">
    <location>
        <begin position="144"/>
        <end position="230"/>
    </location>
</feature>
<dbReference type="PANTHER" id="PTHR37299:SF1">
    <property type="entry name" value="STAGE 0 SPORULATION PROTEIN A HOMOLOG"/>
    <property type="match status" value="1"/>
</dbReference>
<comment type="caution">
    <text evidence="6">The sequence shown here is derived from an EMBL/GenBank/DDBJ whole genome shotgun (WGS) entry which is preliminary data.</text>
</comment>
<name>A0A926I8A8_9FIRM</name>
<dbReference type="Pfam" id="PF04397">
    <property type="entry name" value="LytTR"/>
    <property type="match status" value="1"/>
</dbReference>
<dbReference type="PROSITE" id="PS50930">
    <property type="entry name" value="HTH_LYTTR"/>
    <property type="match status" value="1"/>
</dbReference>
<dbReference type="AlphaFoldDB" id="A0A926I8A8"/>
<dbReference type="InterPro" id="IPR046947">
    <property type="entry name" value="LytR-like"/>
</dbReference>
<comment type="function">
    <text evidence="2">May play the central regulatory role in sporulation. It may be an element of the effector pathway responsible for the activation of sporulation genes in response to nutritional stress. Spo0A may act in concert with spo0H (a sigma factor) to control the expression of some genes that are critical to the sporulation process.</text>
</comment>
<keyword evidence="7" id="KW-1185">Reference proteome</keyword>
<dbReference type="Gene3D" id="3.40.50.2300">
    <property type="match status" value="1"/>
</dbReference>
<evidence type="ECO:0000256" key="2">
    <source>
        <dbReference type="ARBA" id="ARBA00024867"/>
    </source>
</evidence>
<dbReference type="EMBL" id="JACRSV010000004">
    <property type="protein sequence ID" value="MBC8560789.1"/>
    <property type="molecule type" value="Genomic_DNA"/>
</dbReference>
<dbReference type="Pfam" id="PF00072">
    <property type="entry name" value="Response_reg"/>
    <property type="match status" value="1"/>
</dbReference>